<accession>A0A7Y6NMI9</accession>
<evidence type="ECO:0000313" key="3">
    <source>
        <dbReference type="Proteomes" id="UP000529637"/>
    </source>
</evidence>
<feature type="compositionally biased region" description="Polar residues" evidence="1">
    <location>
        <begin position="135"/>
        <end position="154"/>
    </location>
</feature>
<dbReference type="AlphaFoldDB" id="A0A7Y6NMI9"/>
<comment type="caution">
    <text evidence="2">The sequence shown here is derived from an EMBL/GenBank/DDBJ whole genome shotgun (WGS) entry which is preliminary data.</text>
</comment>
<feature type="region of interest" description="Disordered" evidence="1">
    <location>
        <begin position="1"/>
        <end position="73"/>
    </location>
</feature>
<dbReference type="Pfam" id="PF10116">
    <property type="entry name" value="Host_attach"/>
    <property type="match status" value="1"/>
</dbReference>
<dbReference type="RefSeq" id="WP_176068120.1">
    <property type="nucleotide sequence ID" value="NZ_JABWMJ010000003.1"/>
</dbReference>
<name>A0A7Y6NMI9_9BURK</name>
<reference evidence="2 3" key="1">
    <citation type="submission" date="2020-06" db="EMBL/GenBank/DDBJ databases">
        <title>Schlegella sp. ID0723 isolated from air conditioner.</title>
        <authorList>
            <person name="Kim D.Y."/>
            <person name="Kim D.-U."/>
        </authorList>
    </citation>
    <scope>NUCLEOTIDE SEQUENCE [LARGE SCALE GENOMIC DNA]</scope>
    <source>
        <strain evidence="2 3">ID0723</strain>
    </source>
</reference>
<keyword evidence="3" id="KW-1185">Reference proteome</keyword>
<gene>
    <name evidence="2" type="ORF">HQN59_08585</name>
</gene>
<evidence type="ECO:0000256" key="1">
    <source>
        <dbReference type="SAM" id="MobiDB-lite"/>
    </source>
</evidence>
<feature type="region of interest" description="Disordered" evidence="1">
    <location>
        <begin position="125"/>
        <end position="169"/>
    </location>
</feature>
<feature type="compositionally biased region" description="Basic and acidic residues" evidence="1">
    <location>
        <begin position="13"/>
        <end position="22"/>
    </location>
</feature>
<organism evidence="2 3">
    <name type="scientific">Piscinibacter koreensis</name>
    <dbReference type="NCBI Taxonomy" id="2742824"/>
    <lineage>
        <taxon>Bacteria</taxon>
        <taxon>Pseudomonadati</taxon>
        <taxon>Pseudomonadota</taxon>
        <taxon>Betaproteobacteria</taxon>
        <taxon>Burkholderiales</taxon>
        <taxon>Sphaerotilaceae</taxon>
        <taxon>Piscinibacter</taxon>
    </lineage>
</organism>
<evidence type="ECO:0000313" key="2">
    <source>
        <dbReference type="EMBL" id="NUZ05819.1"/>
    </source>
</evidence>
<dbReference type="InterPro" id="IPR019291">
    <property type="entry name" value="Host_attachment_protein"/>
</dbReference>
<protein>
    <submittedName>
        <fullName evidence="2">Host attachment protein</fullName>
    </submittedName>
</protein>
<sequence>MSQDSKASTGGLDRSEGQDRNDSGLPARPGQQAGQSGAERTGDVRESSDAPDGGASDVSGRSHAGDWANRGVVPRADARTIWVVVADEGLARFLRWPETGNELEEIDALSDSAAHAREGDLHRDAAGRRAGAAPQGSSQGTPQHRLRGTSSVTASAGEDQQHQEAQGFARRVAQHLAEALQRKRFDELRLVAAPRFLGLLRKELSPQVGALVTQEVNKDLIHEDNRAISQRLFADQAGA</sequence>
<dbReference type="Proteomes" id="UP000529637">
    <property type="component" value="Unassembled WGS sequence"/>
</dbReference>
<proteinExistence type="predicted"/>
<dbReference type="EMBL" id="JABWMJ010000003">
    <property type="protein sequence ID" value="NUZ05819.1"/>
    <property type="molecule type" value="Genomic_DNA"/>
</dbReference>